<dbReference type="NCBIfam" id="TIGR00329">
    <property type="entry name" value="gcp_kae1"/>
    <property type="match status" value="1"/>
</dbReference>
<dbReference type="KEGG" id="vde:111252830"/>
<dbReference type="Gene3D" id="3.30.420.40">
    <property type="match status" value="2"/>
</dbReference>
<evidence type="ECO:0000256" key="2">
    <source>
        <dbReference type="ARBA" id="ARBA00022679"/>
    </source>
</evidence>
<dbReference type="GO" id="GO:0061711">
    <property type="term" value="F:tRNA N(6)-L-threonylcarbamoyladenine synthase activity"/>
    <property type="evidence" value="ECO:0007669"/>
    <property type="project" value="UniProtKB-EC"/>
</dbReference>
<dbReference type="AlphaFoldDB" id="A0A7M7KK57"/>
<keyword evidence="5 7" id="KW-0012">Acyltransferase</keyword>
<keyword evidence="10" id="KW-1185">Reference proteome</keyword>
<accession>A0A7M7KK57</accession>
<evidence type="ECO:0000256" key="7">
    <source>
        <dbReference type="HAMAP-Rule" id="MF_03179"/>
    </source>
</evidence>
<dbReference type="EnsemblMetazoa" id="XM_022811348">
    <property type="protein sequence ID" value="XP_022667083"/>
    <property type="gene ID" value="LOC111252830"/>
</dbReference>
<dbReference type="GO" id="GO:0005739">
    <property type="term" value="C:mitochondrion"/>
    <property type="evidence" value="ECO:0007669"/>
    <property type="project" value="UniProtKB-SubCell"/>
</dbReference>
<dbReference type="InterPro" id="IPR000905">
    <property type="entry name" value="Gcp-like_dom"/>
</dbReference>
<evidence type="ECO:0000313" key="10">
    <source>
        <dbReference type="Proteomes" id="UP000594260"/>
    </source>
</evidence>
<dbReference type="EC" id="2.3.1.234" evidence="1"/>
<dbReference type="PANTHER" id="PTHR11735">
    <property type="entry name" value="TRNA N6-ADENOSINE THREONYLCARBAMOYLTRANSFERASE"/>
    <property type="match status" value="1"/>
</dbReference>
<comment type="cofactor">
    <cofactor evidence="7">
        <name>a divalent metal cation</name>
        <dbReference type="ChEBI" id="CHEBI:60240"/>
    </cofactor>
    <text evidence="7">Binds 1 divalent metal cation per subunit.</text>
</comment>
<protein>
    <recommendedName>
        <fullName evidence="1">N(6)-L-threonylcarbamoyladenine synthase</fullName>
        <ecNumber evidence="1">2.3.1.234</ecNumber>
    </recommendedName>
</protein>
<dbReference type="PANTHER" id="PTHR11735:SF6">
    <property type="entry name" value="TRNA N6-ADENOSINE THREONYLCARBAMOYLTRANSFERASE, MITOCHONDRIAL"/>
    <property type="match status" value="1"/>
</dbReference>
<evidence type="ECO:0000259" key="8">
    <source>
        <dbReference type="Pfam" id="PF00814"/>
    </source>
</evidence>
<dbReference type="InterPro" id="IPR022450">
    <property type="entry name" value="TsaD"/>
</dbReference>
<keyword evidence="7" id="KW-0496">Mitochondrion</keyword>
<evidence type="ECO:0000256" key="1">
    <source>
        <dbReference type="ARBA" id="ARBA00012156"/>
    </source>
</evidence>
<reference evidence="9" key="1">
    <citation type="submission" date="2021-01" db="UniProtKB">
        <authorList>
            <consortium name="EnsemblMetazoa"/>
        </authorList>
    </citation>
    <scope>IDENTIFICATION</scope>
</reference>
<evidence type="ECO:0000256" key="4">
    <source>
        <dbReference type="ARBA" id="ARBA00022723"/>
    </source>
</evidence>
<dbReference type="NCBIfam" id="TIGR03723">
    <property type="entry name" value="T6A_TsaD_YgjD"/>
    <property type="match status" value="1"/>
</dbReference>
<dbReference type="Proteomes" id="UP000594260">
    <property type="component" value="Unplaced"/>
</dbReference>
<dbReference type="Pfam" id="PF00814">
    <property type="entry name" value="TsaD"/>
    <property type="match status" value="1"/>
</dbReference>
<dbReference type="RefSeq" id="XP_022667083.1">
    <property type="nucleotide sequence ID" value="XM_022811348.1"/>
</dbReference>
<dbReference type="OMA" id="NAAMIGC"/>
<dbReference type="InterPro" id="IPR043129">
    <property type="entry name" value="ATPase_NBD"/>
</dbReference>
<evidence type="ECO:0000313" key="9">
    <source>
        <dbReference type="EnsemblMetazoa" id="XP_022667083"/>
    </source>
</evidence>
<evidence type="ECO:0000256" key="5">
    <source>
        <dbReference type="ARBA" id="ARBA00023315"/>
    </source>
</evidence>
<evidence type="ECO:0000256" key="3">
    <source>
        <dbReference type="ARBA" id="ARBA00022694"/>
    </source>
</evidence>
<dbReference type="GeneID" id="111252830"/>
<comment type="catalytic activity">
    <reaction evidence="6 7">
        <text>L-threonylcarbamoyladenylate + adenosine(37) in tRNA = N(6)-L-threonylcarbamoyladenosine(37) in tRNA + AMP + H(+)</text>
        <dbReference type="Rhea" id="RHEA:37059"/>
        <dbReference type="Rhea" id="RHEA-COMP:10162"/>
        <dbReference type="Rhea" id="RHEA-COMP:10163"/>
        <dbReference type="ChEBI" id="CHEBI:15378"/>
        <dbReference type="ChEBI" id="CHEBI:73682"/>
        <dbReference type="ChEBI" id="CHEBI:74411"/>
        <dbReference type="ChEBI" id="CHEBI:74418"/>
        <dbReference type="ChEBI" id="CHEBI:456215"/>
        <dbReference type="EC" id="2.3.1.234"/>
    </reaction>
</comment>
<dbReference type="GO" id="GO:0002949">
    <property type="term" value="P:tRNA threonylcarbamoyladenosine modification"/>
    <property type="evidence" value="ECO:0007669"/>
    <property type="project" value="UniProtKB-UniRule"/>
</dbReference>
<comment type="function">
    <text evidence="7">Required for the formation of a threonylcarbamoyl group on adenosine at position 37 (t(6)A37) in mitochondrial tRNAs that read codons beginning with adenine. Probably involved in the transfer of the threonylcarbamoyl moiety of threonylcarbamoyl-AMP (TC-AMP) to the N6 group of A37. Involved in mitochondrial genome maintenance.</text>
</comment>
<evidence type="ECO:0000256" key="6">
    <source>
        <dbReference type="ARBA" id="ARBA00048117"/>
    </source>
</evidence>
<dbReference type="FunCoup" id="A0A7M7KK57">
    <property type="interactions" value="1732"/>
</dbReference>
<dbReference type="SUPFAM" id="SSF53067">
    <property type="entry name" value="Actin-like ATPase domain"/>
    <property type="match status" value="1"/>
</dbReference>
<dbReference type="HAMAP" id="MF_01445">
    <property type="entry name" value="TsaD"/>
    <property type="match status" value="1"/>
</dbReference>
<feature type="domain" description="Gcp-like" evidence="8">
    <location>
        <begin position="59"/>
        <end position="363"/>
    </location>
</feature>
<dbReference type="CDD" id="cd24134">
    <property type="entry name" value="ASKHA_NBD_OSGEPL1_QRI7_euk"/>
    <property type="match status" value="1"/>
</dbReference>
<comment type="subcellular location">
    <subcellularLocation>
        <location evidence="7">Mitochondrion</location>
    </subcellularLocation>
</comment>
<keyword evidence="2 7" id="KW-0808">Transferase</keyword>
<sequence>MMKKAVQACSALVHSCASTFHMFRTISRSVDHGHRSVHILGIETSCDDTGIAVINEHGTVLGEAQHSQLATHVTMGGIIPPLARFLHEENIKQVHKDAMRSAGIHPRQLDAVAVTTRPGLSLSLKVGLTHAKAFCREYSLPMISVHHMEAHALVVRSCMPVKFPFLVLLVSGGHCQIAVVQGVSDFVLLGSTCDDAPGEAFDKAARRLKLSNMDEYRALSGGAAIERLARHGDPMAIEFTSPMTKRPDCDFSFSGLKYSLMKKIMERERELGIEGDALLPSIPDLCASFQHALYIHIMKRVQRAFTFCRRTDLDFGHRLVVSGGVACSLYLRLMLEQLCERHAVDLFVPPSKLCSDNGIMIAWNGMEHFRSGGVLVLPDNLDTVESMAKCPLGQDRRKDVAKEAIPSEKFRLDLDRLMKDSGNIKWQNKSDENYYG</sequence>
<keyword evidence="4 7" id="KW-0479">Metal-binding</keyword>
<name>A0A7M7KK57_VARDE</name>
<dbReference type="OrthoDB" id="10259622at2759"/>
<dbReference type="CTD" id="32982"/>
<keyword evidence="3 7" id="KW-0819">tRNA processing</keyword>
<dbReference type="InterPro" id="IPR017861">
    <property type="entry name" value="KAE1/TsaD"/>
</dbReference>
<comment type="subunit">
    <text evidence="7">Homodimer.</text>
</comment>
<dbReference type="GO" id="GO:0046872">
    <property type="term" value="F:metal ion binding"/>
    <property type="evidence" value="ECO:0007669"/>
    <property type="project" value="UniProtKB-KW"/>
</dbReference>
<proteinExistence type="inferred from homology"/>
<dbReference type="InParanoid" id="A0A7M7KK57"/>
<comment type="similarity">
    <text evidence="7">Belongs to the KAE1 / TsaD family.</text>
</comment>
<dbReference type="PRINTS" id="PR00789">
    <property type="entry name" value="OSIALOPTASE"/>
</dbReference>
<organism evidence="9 10">
    <name type="scientific">Varroa destructor</name>
    <name type="common">Honeybee mite</name>
    <dbReference type="NCBI Taxonomy" id="109461"/>
    <lineage>
        <taxon>Eukaryota</taxon>
        <taxon>Metazoa</taxon>
        <taxon>Ecdysozoa</taxon>
        <taxon>Arthropoda</taxon>
        <taxon>Chelicerata</taxon>
        <taxon>Arachnida</taxon>
        <taxon>Acari</taxon>
        <taxon>Parasitiformes</taxon>
        <taxon>Mesostigmata</taxon>
        <taxon>Gamasina</taxon>
        <taxon>Dermanyssoidea</taxon>
        <taxon>Varroidae</taxon>
        <taxon>Varroa</taxon>
    </lineage>
</organism>